<dbReference type="Pfam" id="PF00379">
    <property type="entry name" value="Chitin_bind_4"/>
    <property type="match status" value="1"/>
</dbReference>
<feature type="region of interest" description="Disordered" evidence="3">
    <location>
        <begin position="121"/>
        <end position="167"/>
    </location>
</feature>
<reference evidence="5 6" key="1">
    <citation type="submission" date="2023-11" db="EMBL/GenBank/DDBJ databases">
        <title>Halocaridina rubra genome assembly.</title>
        <authorList>
            <person name="Smith C."/>
        </authorList>
    </citation>
    <scope>NUCLEOTIDE SEQUENCE [LARGE SCALE GENOMIC DNA]</scope>
    <source>
        <strain evidence="5">EP-1</strain>
        <tissue evidence="5">Whole</tissue>
    </source>
</reference>
<dbReference type="InterPro" id="IPR051217">
    <property type="entry name" value="Insect_Cuticle_Struc_Prot"/>
</dbReference>
<dbReference type="PANTHER" id="PTHR12236:SF79">
    <property type="entry name" value="CUTICULAR PROTEIN 50CB-RELATED"/>
    <property type="match status" value="1"/>
</dbReference>
<evidence type="ECO:0000313" key="5">
    <source>
        <dbReference type="EMBL" id="KAK7073834.1"/>
    </source>
</evidence>
<dbReference type="PROSITE" id="PS51155">
    <property type="entry name" value="CHIT_BIND_RR_2"/>
    <property type="match status" value="1"/>
</dbReference>
<dbReference type="InterPro" id="IPR031311">
    <property type="entry name" value="CHIT_BIND_RR_consensus"/>
</dbReference>
<proteinExistence type="predicted"/>
<feature type="chain" id="PRO_5042948691" evidence="4">
    <location>
        <begin position="27"/>
        <end position="167"/>
    </location>
</feature>
<gene>
    <name evidence="5" type="ORF">SK128_017593</name>
</gene>
<dbReference type="GO" id="GO:0005615">
    <property type="term" value="C:extracellular space"/>
    <property type="evidence" value="ECO:0007669"/>
    <property type="project" value="TreeGrafter"/>
</dbReference>
<sequence length="167" mass="18512">MIKKATCFPGPKQLAIICCLAATVLGRPEEAHPGYGYPAPEHPLTYNAPVHHEKGMPFDFEYSVKDDYKGLDFGHKSNSDGKLVNGEYRVVLPDGRTQIVTYTADHYKGYQAEVKYEGEAKYPEPKPYHPAPVYGPPPPAYHIPEQTYEEPAPSYGTPAPTYGAPEE</sequence>
<dbReference type="GO" id="GO:0042302">
    <property type="term" value="F:structural constituent of cuticle"/>
    <property type="evidence" value="ECO:0007669"/>
    <property type="project" value="UniProtKB-UniRule"/>
</dbReference>
<evidence type="ECO:0000256" key="2">
    <source>
        <dbReference type="PROSITE-ProRule" id="PRU00497"/>
    </source>
</evidence>
<name>A0AAN8X8A3_HALRR</name>
<dbReference type="PROSITE" id="PS00233">
    <property type="entry name" value="CHIT_BIND_RR_1"/>
    <property type="match status" value="1"/>
</dbReference>
<organism evidence="5 6">
    <name type="scientific">Halocaridina rubra</name>
    <name type="common">Hawaiian red shrimp</name>
    <dbReference type="NCBI Taxonomy" id="373956"/>
    <lineage>
        <taxon>Eukaryota</taxon>
        <taxon>Metazoa</taxon>
        <taxon>Ecdysozoa</taxon>
        <taxon>Arthropoda</taxon>
        <taxon>Crustacea</taxon>
        <taxon>Multicrustacea</taxon>
        <taxon>Malacostraca</taxon>
        <taxon>Eumalacostraca</taxon>
        <taxon>Eucarida</taxon>
        <taxon>Decapoda</taxon>
        <taxon>Pleocyemata</taxon>
        <taxon>Caridea</taxon>
        <taxon>Atyoidea</taxon>
        <taxon>Atyidae</taxon>
        <taxon>Halocaridina</taxon>
    </lineage>
</organism>
<evidence type="ECO:0000256" key="4">
    <source>
        <dbReference type="SAM" id="SignalP"/>
    </source>
</evidence>
<dbReference type="PANTHER" id="PTHR12236">
    <property type="entry name" value="STRUCTURAL CONTITUENT OF CUTICLE"/>
    <property type="match status" value="1"/>
</dbReference>
<comment type="caution">
    <text evidence="5">The sequence shown here is derived from an EMBL/GenBank/DDBJ whole genome shotgun (WGS) entry which is preliminary data.</text>
</comment>
<feature type="compositionally biased region" description="Pro residues" evidence="3">
    <location>
        <begin position="128"/>
        <end position="141"/>
    </location>
</feature>
<accession>A0AAN8X8A3</accession>
<keyword evidence="6" id="KW-1185">Reference proteome</keyword>
<dbReference type="PRINTS" id="PR00947">
    <property type="entry name" value="CUTICLE"/>
</dbReference>
<feature type="signal peptide" evidence="4">
    <location>
        <begin position="1"/>
        <end position="26"/>
    </location>
</feature>
<evidence type="ECO:0000313" key="6">
    <source>
        <dbReference type="Proteomes" id="UP001381693"/>
    </source>
</evidence>
<dbReference type="EMBL" id="JAXCGZ010012034">
    <property type="protein sequence ID" value="KAK7073834.1"/>
    <property type="molecule type" value="Genomic_DNA"/>
</dbReference>
<dbReference type="InterPro" id="IPR000618">
    <property type="entry name" value="Insect_cuticle"/>
</dbReference>
<protein>
    <submittedName>
        <fullName evidence="5">Uncharacterized protein</fullName>
    </submittedName>
</protein>
<keyword evidence="1 2" id="KW-0193">Cuticle</keyword>
<keyword evidence="4" id="KW-0732">Signal</keyword>
<dbReference type="Proteomes" id="UP001381693">
    <property type="component" value="Unassembled WGS sequence"/>
</dbReference>
<evidence type="ECO:0000256" key="3">
    <source>
        <dbReference type="SAM" id="MobiDB-lite"/>
    </source>
</evidence>
<evidence type="ECO:0000256" key="1">
    <source>
        <dbReference type="ARBA" id="ARBA00022460"/>
    </source>
</evidence>
<dbReference type="AlphaFoldDB" id="A0AAN8X8A3"/>
<dbReference type="GO" id="GO:0031012">
    <property type="term" value="C:extracellular matrix"/>
    <property type="evidence" value="ECO:0007669"/>
    <property type="project" value="TreeGrafter"/>
</dbReference>